<feature type="binding site" evidence="9">
    <location>
        <position position="403"/>
    </location>
    <ligand>
        <name>substrate</name>
    </ligand>
</feature>
<evidence type="ECO:0000313" key="10">
    <source>
        <dbReference type="EMBL" id="QQL45123.1"/>
    </source>
</evidence>
<dbReference type="EC" id="2.3.1.35" evidence="9"/>
<comment type="subunit">
    <text evidence="2 9">Heterotetramer of two alpha and two beta chains.</text>
</comment>
<keyword evidence="11" id="KW-1185">Reference proteome</keyword>
<organism evidence="10 11">
    <name type="scientific">Sulfuriroseicoccus oceanibius</name>
    <dbReference type="NCBI Taxonomy" id="2707525"/>
    <lineage>
        <taxon>Bacteria</taxon>
        <taxon>Pseudomonadati</taxon>
        <taxon>Verrucomicrobiota</taxon>
        <taxon>Verrucomicrobiia</taxon>
        <taxon>Verrucomicrobiales</taxon>
        <taxon>Verrucomicrobiaceae</taxon>
        <taxon>Sulfuriroseicoccus</taxon>
    </lineage>
</organism>
<dbReference type="AlphaFoldDB" id="A0A6B3L793"/>
<sequence length="422" mass="45269">MATDRKSIRGGVTAPLGFRASAVGCGIKDASVERLDLALIISDEPVVAAATFTTNKVKAAPVRVSALHLRKSNVKAIIANSGNANACTGPQGIADARTMARVVARQLGILQREVLVCSTGMIGLPMPMARIEPKIPDLVQRLSPRLANGSDVAHAIMTSDTRPKEVAVEIEIDGKPVRIGACAKGAGMIDPNMATMLCFITTDAAIGKAELQRAVTDSVERSFNRITIDGDMSTNDTVTVFANGASGAKRITSGTKEAEKFTKALTHVMVKLAKMIVADGERVTKFVDVRVRGAATYHHARLIAEAVAKSSLCKCSWNGEDANWGRIMDAIGYSGARIREETIDIYFDGVAAARNGMAADTPVSKLRAVVKKHAFTINIDLHLGEANYNVYTSDLSPEYVDFNRSEYSMWKKAQIEGTENDE</sequence>
<feature type="site" description="Involved in the stabilization of negative charge on the oxyanion by the formation of the oxyanion hole" evidence="9">
    <location>
        <position position="120"/>
    </location>
</feature>
<dbReference type="KEGG" id="soa:G3M56_000610"/>
<feature type="binding site" evidence="9">
    <location>
        <position position="184"/>
    </location>
    <ligand>
        <name>substrate</name>
    </ligand>
</feature>
<feature type="active site" description="Nucleophile" evidence="9">
    <location>
        <position position="195"/>
    </location>
</feature>
<evidence type="ECO:0000256" key="2">
    <source>
        <dbReference type="ARBA" id="ARBA00011475"/>
    </source>
</evidence>
<gene>
    <name evidence="9 10" type="primary">argJ</name>
    <name evidence="10" type="ORF">G3M56_000610</name>
</gene>
<evidence type="ECO:0000256" key="1">
    <source>
        <dbReference type="ARBA" id="ARBA00006774"/>
    </source>
</evidence>
<protein>
    <recommendedName>
        <fullName evidence="9">Arginine biosynthesis bifunctional protein ArgJ</fullName>
    </recommendedName>
    <domain>
        <recommendedName>
            <fullName evidence="9">Glutamate N-acetyltransferase</fullName>
            <ecNumber evidence="9">2.3.1.35</ecNumber>
        </recommendedName>
        <alternativeName>
            <fullName evidence="9">Ornithine acetyltransferase</fullName>
            <shortName evidence="9">OATase</shortName>
        </alternativeName>
        <alternativeName>
            <fullName evidence="9">Ornithine transacetylase</fullName>
        </alternativeName>
    </domain>
    <domain>
        <recommendedName>
            <fullName evidence="9">Amino-acid acetyltransferase</fullName>
            <ecNumber evidence="9">2.3.1.1</ecNumber>
        </recommendedName>
        <alternativeName>
            <fullName evidence="9">N-acetylglutamate synthase</fullName>
            <shortName evidence="9">AGSase</shortName>
        </alternativeName>
    </domain>
    <component>
        <recommendedName>
            <fullName evidence="9">Arginine biosynthesis bifunctional protein ArgJ alpha chain</fullName>
        </recommendedName>
    </component>
    <component>
        <recommendedName>
            <fullName evidence="9">Arginine biosynthesis bifunctional protein ArgJ beta chain</fullName>
        </recommendedName>
    </component>
</protein>
<reference evidence="10 11" key="1">
    <citation type="submission" date="2020-12" db="EMBL/GenBank/DDBJ databases">
        <title>Sulforoseuscoccus oceanibium gen. nov., sp. nov., a representative of the phylum Verrucomicrobia with special cytoplasmic membrane, and proposal of Sulforoseuscoccusaceae fam. nov.</title>
        <authorList>
            <person name="Xi F."/>
        </authorList>
    </citation>
    <scope>NUCLEOTIDE SEQUENCE [LARGE SCALE GENOMIC DNA]</scope>
    <source>
        <strain evidence="10 11">T37</strain>
    </source>
</reference>
<dbReference type="GO" id="GO:0006526">
    <property type="term" value="P:L-arginine biosynthetic process"/>
    <property type="evidence" value="ECO:0007669"/>
    <property type="project" value="UniProtKB-UniRule"/>
</dbReference>
<dbReference type="NCBIfam" id="NF003802">
    <property type="entry name" value="PRK05388.1"/>
    <property type="match status" value="1"/>
</dbReference>
<comment type="catalytic activity">
    <reaction evidence="9">
        <text>L-glutamate + acetyl-CoA = N-acetyl-L-glutamate + CoA + H(+)</text>
        <dbReference type="Rhea" id="RHEA:24292"/>
        <dbReference type="ChEBI" id="CHEBI:15378"/>
        <dbReference type="ChEBI" id="CHEBI:29985"/>
        <dbReference type="ChEBI" id="CHEBI:44337"/>
        <dbReference type="ChEBI" id="CHEBI:57287"/>
        <dbReference type="ChEBI" id="CHEBI:57288"/>
        <dbReference type="EC" id="2.3.1.1"/>
    </reaction>
</comment>
<dbReference type="Gene3D" id="3.10.20.340">
    <property type="entry name" value="ArgJ beta chain, C-terminal domain"/>
    <property type="match status" value="1"/>
</dbReference>
<dbReference type="PANTHER" id="PTHR23100:SF0">
    <property type="entry name" value="ARGININE BIOSYNTHESIS BIFUNCTIONAL PROTEIN ARGJ, MITOCHONDRIAL"/>
    <property type="match status" value="1"/>
</dbReference>
<feature type="chain" id="PRO_5031680492" description="Arginine biosynthesis bifunctional protein ArgJ alpha chain" evidence="9">
    <location>
        <begin position="1"/>
        <end position="194"/>
    </location>
</feature>
<dbReference type="RefSeq" id="WP_164364974.1">
    <property type="nucleotide sequence ID" value="NZ_CP066776.1"/>
</dbReference>
<feature type="site" description="Involved in the stabilization of negative charge on the oxyanion by the formation of the oxyanion hole" evidence="9">
    <location>
        <position position="119"/>
    </location>
</feature>
<dbReference type="HAMAP" id="MF_01106">
    <property type="entry name" value="ArgJ"/>
    <property type="match status" value="1"/>
</dbReference>
<evidence type="ECO:0000256" key="4">
    <source>
        <dbReference type="ARBA" id="ARBA00022605"/>
    </source>
</evidence>
<dbReference type="Gene3D" id="3.30.2330.10">
    <property type="entry name" value="arginine biosynthesis bifunctional protein suprefamily"/>
    <property type="match status" value="1"/>
</dbReference>
<dbReference type="GO" id="GO:0004042">
    <property type="term" value="F:L-glutamate N-acetyltransferase activity"/>
    <property type="evidence" value="ECO:0007669"/>
    <property type="project" value="UniProtKB-UniRule"/>
</dbReference>
<keyword evidence="7 9" id="KW-0511">Multifunctional enzyme</keyword>
<feature type="binding site" evidence="9">
    <location>
        <position position="281"/>
    </location>
    <ligand>
        <name>substrate</name>
    </ligand>
</feature>
<feature type="binding site" evidence="9">
    <location>
        <position position="195"/>
    </location>
    <ligand>
        <name>substrate</name>
    </ligand>
</feature>
<dbReference type="GO" id="GO:0005737">
    <property type="term" value="C:cytoplasm"/>
    <property type="evidence" value="ECO:0007669"/>
    <property type="project" value="UniProtKB-SubCell"/>
</dbReference>
<comment type="function">
    <text evidence="9">Catalyzes two activities which are involved in the cyclic version of arginine biosynthesis: the synthesis of N-acetylglutamate from glutamate and acetyl-CoA as the acetyl donor, and of ornithine by transacetylation between N(2)-acetylornithine and glutamate.</text>
</comment>
<comment type="pathway">
    <text evidence="9">Amino-acid biosynthesis; L-arginine biosynthesis; N(2)-acetyl-L-ornithine from L-glutamate: step 1/4.</text>
</comment>
<dbReference type="UniPathway" id="UPA00068">
    <property type="reaction ID" value="UER00106"/>
</dbReference>
<dbReference type="FunFam" id="3.30.2330.10:FF:000001">
    <property type="entry name" value="Arginine biosynthesis bifunctional protein ArgJ, mitochondrial"/>
    <property type="match status" value="1"/>
</dbReference>
<dbReference type="GO" id="GO:0006592">
    <property type="term" value="P:ornithine biosynthetic process"/>
    <property type="evidence" value="ECO:0007669"/>
    <property type="project" value="TreeGrafter"/>
</dbReference>
<evidence type="ECO:0000256" key="7">
    <source>
        <dbReference type="ARBA" id="ARBA00023268"/>
    </source>
</evidence>
<feature type="binding site" evidence="9">
    <location>
        <position position="158"/>
    </location>
    <ligand>
        <name>substrate</name>
    </ligand>
</feature>
<accession>A0A6B3L793</accession>
<evidence type="ECO:0000256" key="5">
    <source>
        <dbReference type="ARBA" id="ARBA00022679"/>
    </source>
</evidence>
<dbReference type="GO" id="GO:0004358">
    <property type="term" value="F:L-glutamate N-acetyltransferase activity, acting on acetyl-L-ornithine as donor"/>
    <property type="evidence" value="ECO:0007669"/>
    <property type="project" value="UniProtKB-UniRule"/>
</dbReference>
<evidence type="ECO:0000256" key="8">
    <source>
        <dbReference type="ARBA" id="ARBA00023315"/>
    </source>
</evidence>
<keyword evidence="6 9" id="KW-0068">Autocatalytic cleavage</keyword>
<comment type="caution">
    <text evidence="9">Lacks conserved residue(s) required for the propagation of feature annotation.</text>
</comment>
<dbReference type="PANTHER" id="PTHR23100">
    <property type="entry name" value="ARGININE BIOSYNTHESIS BIFUNCTIONAL PROTEIN ARGJ"/>
    <property type="match status" value="1"/>
</dbReference>
<dbReference type="InterPro" id="IPR002813">
    <property type="entry name" value="Arg_biosynth_ArgJ"/>
</dbReference>
<name>A0A6B3L793_9BACT</name>
<dbReference type="Proteomes" id="UP000475117">
    <property type="component" value="Chromosome"/>
</dbReference>
<dbReference type="SUPFAM" id="SSF56266">
    <property type="entry name" value="DmpA/ArgJ-like"/>
    <property type="match status" value="1"/>
</dbReference>
<evidence type="ECO:0000256" key="6">
    <source>
        <dbReference type="ARBA" id="ARBA00022813"/>
    </source>
</evidence>
<dbReference type="Pfam" id="PF01960">
    <property type="entry name" value="ArgJ"/>
    <property type="match status" value="1"/>
</dbReference>
<feature type="chain" id="PRO_5031680493" description="Arginine biosynthesis bifunctional protein ArgJ beta chain" evidence="9">
    <location>
        <begin position="195"/>
        <end position="422"/>
    </location>
</feature>
<dbReference type="InterPro" id="IPR016117">
    <property type="entry name" value="ArgJ-like_dom_sf"/>
</dbReference>
<dbReference type="InterPro" id="IPR042195">
    <property type="entry name" value="ArgJ_beta_C"/>
</dbReference>
<evidence type="ECO:0000256" key="9">
    <source>
        <dbReference type="HAMAP-Rule" id="MF_01106"/>
    </source>
</evidence>
<proteinExistence type="inferred from homology"/>
<feature type="site" description="Cleavage; by autolysis" evidence="9">
    <location>
        <begin position="194"/>
        <end position="195"/>
    </location>
</feature>
<comment type="subcellular location">
    <subcellularLocation>
        <location evidence="9">Cytoplasm</location>
    </subcellularLocation>
</comment>
<dbReference type="Gene3D" id="3.60.70.12">
    <property type="entry name" value="L-amino peptidase D-ALA esterase/amidase"/>
    <property type="match status" value="1"/>
</dbReference>
<keyword evidence="8 9" id="KW-0012">Acyltransferase</keyword>
<dbReference type="FunFam" id="3.60.70.12:FF:000001">
    <property type="entry name" value="Arginine biosynthesis bifunctional protein ArgJ, chloroplastic"/>
    <property type="match status" value="1"/>
</dbReference>
<evidence type="ECO:0000256" key="3">
    <source>
        <dbReference type="ARBA" id="ARBA00022571"/>
    </source>
</evidence>
<dbReference type="EC" id="2.3.1.1" evidence="9"/>
<keyword evidence="5 9" id="KW-0808">Transferase</keyword>
<comment type="similarity">
    <text evidence="1 9">Belongs to the ArgJ family.</text>
</comment>
<keyword evidence="3 9" id="KW-0055">Arginine biosynthesis</keyword>
<dbReference type="CDD" id="cd02152">
    <property type="entry name" value="OAT"/>
    <property type="match status" value="1"/>
</dbReference>
<comment type="pathway">
    <text evidence="9">Amino-acid biosynthesis; L-arginine biosynthesis; L-ornithine and N-acetyl-L-glutamate from L-glutamate and N(2)-acetyl-L-ornithine (cyclic): step 1/1.</text>
</comment>
<dbReference type="EMBL" id="CP066776">
    <property type="protein sequence ID" value="QQL45123.1"/>
    <property type="molecule type" value="Genomic_DNA"/>
</dbReference>
<keyword evidence="9" id="KW-0963">Cytoplasm</keyword>
<evidence type="ECO:0000313" key="11">
    <source>
        <dbReference type="Proteomes" id="UP000475117"/>
    </source>
</evidence>
<dbReference type="NCBIfam" id="TIGR00120">
    <property type="entry name" value="ArgJ"/>
    <property type="match status" value="1"/>
</dbReference>
<keyword evidence="4 9" id="KW-0028">Amino-acid biosynthesis</keyword>
<comment type="catalytic activity">
    <reaction evidence="9">
        <text>N(2)-acetyl-L-ornithine + L-glutamate = N-acetyl-L-glutamate + L-ornithine</text>
        <dbReference type="Rhea" id="RHEA:15349"/>
        <dbReference type="ChEBI" id="CHEBI:29985"/>
        <dbReference type="ChEBI" id="CHEBI:44337"/>
        <dbReference type="ChEBI" id="CHEBI:46911"/>
        <dbReference type="ChEBI" id="CHEBI:57805"/>
        <dbReference type="EC" id="2.3.1.35"/>
    </reaction>
</comment>